<gene>
    <name evidence="11" type="ORF">INT47_003213</name>
</gene>
<evidence type="ECO:0000256" key="8">
    <source>
        <dbReference type="RuleBase" id="RU365033"/>
    </source>
</evidence>
<proteinExistence type="inferred from homology"/>
<keyword evidence="5 8" id="KW-0378">Hydrolase</keyword>
<dbReference type="Pfam" id="PF21170">
    <property type="entry name" value="FAN1_TPR"/>
    <property type="match status" value="1"/>
</dbReference>
<dbReference type="SMART" id="SM00990">
    <property type="entry name" value="VRR_NUC"/>
    <property type="match status" value="1"/>
</dbReference>
<evidence type="ECO:0000256" key="3">
    <source>
        <dbReference type="ARBA" id="ARBA00022722"/>
    </source>
</evidence>
<dbReference type="EC" id="3.1.4.1" evidence="8"/>
<dbReference type="OrthoDB" id="76364at2759"/>
<evidence type="ECO:0000313" key="11">
    <source>
        <dbReference type="EMBL" id="KAG2210228.1"/>
    </source>
</evidence>
<dbReference type="GO" id="GO:0046872">
    <property type="term" value="F:metal ion binding"/>
    <property type="evidence" value="ECO:0007669"/>
    <property type="project" value="UniProtKB-KW"/>
</dbReference>
<dbReference type="PANTHER" id="PTHR15749">
    <property type="entry name" value="FANCONI-ASSOCIATED NUCLEASE 1"/>
    <property type="match status" value="1"/>
</dbReference>
<dbReference type="InterPro" id="IPR049125">
    <property type="entry name" value="FAN1-like_WH"/>
</dbReference>
<dbReference type="PANTHER" id="PTHR15749:SF4">
    <property type="entry name" value="FANCONI-ASSOCIATED NUCLEASE 1"/>
    <property type="match status" value="1"/>
</dbReference>
<evidence type="ECO:0000259" key="10">
    <source>
        <dbReference type="SMART" id="SM00990"/>
    </source>
</evidence>
<feature type="domain" description="VRR-NUC" evidence="10">
    <location>
        <begin position="603"/>
        <end position="718"/>
    </location>
</feature>
<keyword evidence="8" id="KW-0227">DNA damage</keyword>
<evidence type="ECO:0000256" key="7">
    <source>
        <dbReference type="ARBA" id="ARBA00023211"/>
    </source>
</evidence>
<comment type="similarity">
    <text evidence="2 8">Belongs to the FAN1 family.</text>
</comment>
<evidence type="ECO:0000256" key="2">
    <source>
        <dbReference type="ARBA" id="ARBA00005533"/>
    </source>
</evidence>
<dbReference type="GO" id="GO:0036297">
    <property type="term" value="P:interstrand cross-link repair"/>
    <property type="evidence" value="ECO:0007669"/>
    <property type="project" value="InterPro"/>
</dbReference>
<name>A0A8H7RGL2_9FUNG</name>
<feature type="compositionally biased region" description="Basic and acidic residues" evidence="9">
    <location>
        <begin position="29"/>
        <end position="43"/>
    </location>
</feature>
<dbReference type="InterPro" id="IPR011856">
    <property type="entry name" value="tRNA_endonuc-like_dom_sf"/>
</dbReference>
<dbReference type="GO" id="GO:0004528">
    <property type="term" value="F:phosphodiesterase I activity"/>
    <property type="evidence" value="ECO:0007669"/>
    <property type="project" value="UniProtKB-EC"/>
</dbReference>
<dbReference type="GO" id="GO:0008409">
    <property type="term" value="F:5'-3' exonuclease activity"/>
    <property type="evidence" value="ECO:0007669"/>
    <property type="project" value="TreeGrafter"/>
</dbReference>
<evidence type="ECO:0000256" key="6">
    <source>
        <dbReference type="ARBA" id="ARBA00022842"/>
    </source>
</evidence>
<dbReference type="Gene3D" id="3.40.1350.10">
    <property type="match status" value="1"/>
</dbReference>
<comment type="catalytic activity">
    <reaction evidence="1 8">
        <text>Hydrolytically removes 5'-nucleotides successively from the 3'-hydroxy termini of 3'-hydroxy-terminated oligonucleotides.</text>
        <dbReference type="EC" id="3.1.4.1"/>
    </reaction>
</comment>
<dbReference type="InterPro" id="IPR033315">
    <property type="entry name" value="Fan1-like"/>
</dbReference>
<dbReference type="Pfam" id="PF08774">
    <property type="entry name" value="VRR_NUC"/>
    <property type="match status" value="1"/>
</dbReference>
<keyword evidence="4 8" id="KW-0479">Metal-binding</keyword>
<keyword evidence="12" id="KW-1185">Reference proteome</keyword>
<keyword evidence="3 8" id="KW-0540">Nuclease</keyword>
<evidence type="ECO:0000256" key="4">
    <source>
        <dbReference type="ARBA" id="ARBA00022723"/>
    </source>
</evidence>
<sequence>MQNSNKRKNSLEPATRTKAQRSIANFFGHTKEEDVQPKEEENVKDVQLLIKTNEEGTVKDVETKAEEHSKADFYDNSMYTDEFNLMLETVLKGESFLFNEQEKQTFDRFKSLKGESKHLLVRLLMRKPGWIRSNKLKYQNYISNVAFAISELQQLGFLKTALTDLDEATQLLSRDELQDILKERNIVLPVDKRKKDDFRKALMVFGLRTSGNIATHYSVIDPTDEAKTSKLWSSIEERLGTCIQVEPHIYKLFQLLQVVYYRINKALDTSAMSTSILAKTSKRIYPLYTSCRSDMVWNSRDDLLRYEEALSVEKEYETSVELLTVYNSAKTKKFISAENGDLKVRELMIKCWTICEDRIGMWDECILQEEQLEEELMRPYYMRRFEADHGTALLAKLHEYELEAIILQKLIDQKLYRLGKRGKWYDRLALVQSKYLNKDQVRVQKKLALKTCIDAIHDPKVHQIYMHKIHKRINQLERDLCIPRREQHNFDYMTLKKPETRTIYGERLSDEVIGKKSVWRSDNGAECSVEHVAIEYYQKQGFKGLHCENGIVKMIAVLLFWDIIFAPMTGVFETPYQMAPLDLGSDAFYEARLDIINVRLREISEGHYKDIILKVDERERARGTVCIGTNWDYEQQDILEIAECIGASSLASLCQLYFEEFGHRQGGMPDLCCWDYEKRKCLFSEVKGPGDTLSETQKMWIETLTGFSIQVEVCYVKEWKGEDIFLK</sequence>
<dbReference type="InterPro" id="IPR049126">
    <property type="entry name" value="FAN1-like_TPR"/>
</dbReference>
<dbReference type="Pfam" id="PF21315">
    <property type="entry name" value="FAN1_HTH"/>
    <property type="match status" value="1"/>
</dbReference>
<reference evidence="11" key="1">
    <citation type="submission" date="2020-12" db="EMBL/GenBank/DDBJ databases">
        <title>Metabolic potential, ecology and presence of endohyphal bacteria is reflected in genomic diversity of Mucoromycotina.</title>
        <authorList>
            <person name="Muszewska A."/>
            <person name="Okrasinska A."/>
            <person name="Steczkiewicz K."/>
            <person name="Drgas O."/>
            <person name="Orlowska M."/>
            <person name="Perlinska-Lenart U."/>
            <person name="Aleksandrzak-Piekarczyk T."/>
            <person name="Szatraj K."/>
            <person name="Zielenkiewicz U."/>
            <person name="Pilsyk S."/>
            <person name="Malc E."/>
            <person name="Mieczkowski P."/>
            <person name="Kruszewska J.S."/>
            <person name="Biernat P."/>
            <person name="Pawlowska J."/>
        </authorList>
    </citation>
    <scope>NUCLEOTIDE SEQUENCE</scope>
    <source>
        <strain evidence="11">WA0000017839</strain>
    </source>
</reference>
<dbReference type="InterPro" id="IPR014883">
    <property type="entry name" value="VRR_NUC"/>
</dbReference>
<evidence type="ECO:0000256" key="9">
    <source>
        <dbReference type="SAM" id="MobiDB-lite"/>
    </source>
</evidence>
<keyword evidence="8" id="KW-0539">Nucleus</keyword>
<keyword evidence="7 8" id="KW-0464">Manganese</keyword>
<comment type="subcellular location">
    <subcellularLocation>
        <location evidence="8">Nucleus</location>
    </subcellularLocation>
</comment>
<dbReference type="EMBL" id="JAEPRD010000012">
    <property type="protein sequence ID" value="KAG2210228.1"/>
    <property type="molecule type" value="Genomic_DNA"/>
</dbReference>
<dbReference type="AlphaFoldDB" id="A0A8H7RGL2"/>
<dbReference type="Proteomes" id="UP000603453">
    <property type="component" value="Unassembled WGS sequence"/>
</dbReference>
<evidence type="ECO:0000313" key="12">
    <source>
        <dbReference type="Proteomes" id="UP000603453"/>
    </source>
</evidence>
<comment type="function">
    <text evidence="8">Nuclease required for the repair of DNA interstrand cross-links (ICL). Acts as a 5'-3' exonuclease that anchors at a cut end of DNA and cleaves DNA successively at every third nucleotide, allowing to excise an ICL from one strand through flanking incisions.</text>
</comment>
<comment type="cofactor">
    <cofactor evidence="8">
        <name>Mg(2+)</name>
        <dbReference type="ChEBI" id="CHEBI:18420"/>
    </cofactor>
    <cofactor evidence="8">
        <name>Mn(2+)</name>
        <dbReference type="ChEBI" id="CHEBI:29035"/>
    </cofactor>
</comment>
<feature type="region of interest" description="Disordered" evidence="9">
    <location>
        <begin position="1"/>
        <end position="43"/>
    </location>
</feature>
<organism evidence="11 12">
    <name type="scientific">Mucor saturninus</name>
    <dbReference type="NCBI Taxonomy" id="64648"/>
    <lineage>
        <taxon>Eukaryota</taxon>
        <taxon>Fungi</taxon>
        <taxon>Fungi incertae sedis</taxon>
        <taxon>Mucoromycota</taxon>
        <taxon>Mucoromycotina</taxon>
        <taxon>Mucoromycetes</taxon>
        <taxon>Mucorales</taxon>
        <taxon>Mucorineae</taxon>
        <taxon>Mucoraceae</taxon>
        <taxon>Mucor</taxon>
    </lineage>
</organism>
<keyword evidence="6 8" id="KW-0460">Magnesium</keyword>
<keyword evidence="8" id="KW-0234">DNA repair</keyword>
<dbReference type="GO" id="GO:0017108">
    <property type="term" value="F:5'-flap endonuclease activity"/>
    <property type="evidence" value="ECO:0007669"/>
    <property type="project" value="TreeGrafter"/>
</dbReference>
<protein>
    <recommendedName>
        <fullName evidence="8">Fanconi-associated nuclease</fullName>
        <ecNumber evidence="8">3.1.4.1</ecNumber>
    </recommendedName>
</protein>
<evidence type="ECO:0000256" key="5">
    <source>
        <dbReference type="ARBA" id="ARBA00022801"/>
    </source>
</evidence>
<dbReference type="GO" id="GO:0070336">
    <property type="term" value="F:flap-structured DNA binding"/>
    <property type="evidence" value="ECO:0007669"/>
    <property type="project" value="TreeGrafter"/>
</dbReference>
<comment type="caution">
    <text evidence="11">The sequence shown here is derived from an EMBL/GenBank/DDBJ whole genome shotgun (WGS) entry which is preliminary data.</text>
</comment>
<dbReference type="GO" id="GO:0005634">
    <property type="term" value="C:nucleus"/>
    <property type="evidence" value="ECO:0007669"/>
    <property type="project" value="UniProtKB-SubCell"/>
</dbReference>
<dbReference type="InterPro" id="IPR049132">
    <property type="entry name" value="FAN1-like_euk"/>
</dbReference>
<evidence type="ECO:0000256" key="1">
    <source>
        <dbReference type="ARBA" id="ARBA00000983"/>
    </source>
</evidence>
<dbReference type="CDD" id="cd22326">
    <property type="entry name" value="FAN1-like"/>
    <property type="match status" value="1"/>
</dbReference>
<accession>A0A8H7RGL2</accession>